<dbReference type="PANTHER" id="PTHR34502">
    <property type="entry name" value="DUF6594 DOMAIN-CONTAINING PROTEIN-RELATED"/>
    <property type="match status" value="1"/>
</dbReference>
<evidence type="ECO:0000259" key="2">
    <source>
        <dbReference type="Pfam" id="PF20237"/>
    </source>
</evidence>
<evidence type="ECO:0000313" key="3">
    <source>
        <dbReference type="EMBL" id="KAF2101100.1"/>
    </source>
</evidence>
<name>A0A9P4IKV4_9PEZI</name>
<keyword evidence="1" id="KW-0812">Transmembrane</keyword>
<dbReference type="PANTHER" id="PTHR34502:SF5">
    <property type="entry name" value="DUF6594 DOMAIN-CONTAINING PROTEIN"/>
    <property type="match status" value="1"/>
</dbReference>
<dbReference type="Proteomes" id="UP000799772">
    <property type="component" value="Unassembled WGS sequence"/>
</dbReference>
<reference evidence="3" key="1">
    <citation type="journal article" date="2020" name="Stud. Mycol.">
        <title>101 Dothideomycetes genomes: a test case for predicting lifestyles and emergence of pathogens.</title>
        <authorList>
            <person name="Haridas S."/>
            <person name="Albert R."/>
            <person name="Binder M."/>
            <person name="Bloem J."/>
            <person name="Labutti K."/>
            <person name="Salamov A."/>
            <person name="Andreopoulos B."/>
            <person name="Baker S."/>
            <person name="Barry K."/>
            <person name="Bills G."/>
            <person name="Bluhm B."/>
            <person name="Cannon C."/>
            <person name="Castanera R."/>
            <person name="Culley D."/>
            <person name="Daum C."/>
            <person name="Ezra D."/>
            <person name="Gonzalez J."/>
            <person name="Henrissat B."/>
            <person name="Kuo A."/>
            <person name="Liang C."/>
            <person name="Lipzen A."/>
            <person name="Lutzoni F."/>
            <person name="Magnuson J."/>
            <person name="Mondo S."/>
            <person name="Nolan M."/>
            <person name="Ohm R."/>
            <person name="Pangilinan J."/>
            <person name="Park H.-J."/>
            <person name="Ramirez L."/>
            <person name="Alfaro M."/>
            <person name="Sun H."/>
            <person name="Tritt A."/>
            <person name="Yoshinaga Y."/>
            <person name="Zwiers L.-H."/>
            <person name="Turgeon B."/>
            <person name="Goodwin S."/>
            <person name="Spatafora J."/>
            <person name="Crous P."/>
            <person name="Grigoriev I."/>
        </authorList>
    </citation>
    <scope>NUCLEOTIDE SEQUENCE</scope>
    <source>
        <strain evidence="3">CBS 133067</strain>
    </source>
</reference>
<evidence type="ECO:0000256" key="1">
    <source>
        <dbReference type="SAM" id="Phobius"/>
    </source>
</evidence>
<feature type="transmembrane region" description="Helical" evidence="1">
    <location>
        <begin position="225"/>
        <end position="244"/>
    </location>
</feature>
<keyword evidence="1" id="KW-1133">Transmembrane helix</keyword>
<feature type="transmembrane region" description="Helical" evidence="1">
    <location>
        <begin position="198"/>
        <end position="218"/>
    </location>
</feature>
<feature type="transmembrane region" description="Helical" evidence="1">
    <location>
        <begin position="250"/>
        <end position="270"/>
    </location>
</feature>
<organism evidence="3 4">
    <name type="scientific">Rhizodiscina lignyota</name>
    <dbReference type="NCBI Taxonomy" id="1504668"/>
    <lineage>
        <taxon>Eukaryota</taxon>
        <taxon>Fungi</taxon>
        <taxon>Dikarya</taxon>
        <taxon>Ascomycota</taxon>
        <taxon>Pezizomycotina</taxon>
        <taxon>Dothideomycetes</taxon>
        <taxon>Pleosporomycetidae</taxon>
        <taxon>Aulographales</taxon>
        <taxon>Rhizodiscinaceae</taxon>
        <taxon>Rhizodiscina</taxon>
    </lineage>
</organism>
<keyword evidence="4" id="KW-1185">Reference proteome</keyword>
<evidence type="ECO:0000313" key="4">
    <source>
        <dbReference type="Proteomes" id="UP000799772"/>
    </source>
</evidence>
<dbReference type="Pfam" id="PF20237">
    <property type="entry name" value="DUF6594"/>
    <property type="match status" value="1"/>
</dbReference>
<dbReference type="EMBL" id="ML978124">
    <property type="protein sequence ID" value="KAF2101100.1"/>
    <property type="molecule type" value="Genomic_DNA"/>
</dbReference>
<accession>A0A9P4IKV4</accession>
<dbReference type="InterPro" id="IPR046529">
    <property type="entry name" value="DUF6594"/>
</dbReference>
<feature type="domain" description="DUF6594" evidence="2">
    <location>
        <begin position="19"/>
        <end position="262"/>
    </location>
</feature>
<sequence length="271" mass="30813">MDATVVDADDNVDNGQTGYPGLAELMGKYRDLNIFSRFATLNARNLIYMQAEILYLERELKVITWVKHKSPLDADRAYEREASTLISSMENEDSQWNIVLKIREKLKEYNRALLLQSKINHLPRARRRNLKILQQTLLSHNQPDTEFDEWTEIWDAERISDLISLAPRSDLDWLKRVFKHDAPLIETKEEYYHAISKAFSVVLSAAIISATVLALYYIPSLHLRVLSIVPFTLLFATAVAVFTTARSAEIFGATAAYAAVSVVFVGSTSIM</sequence>
<gene>
    <name evidence="3" type="ORF">NA57DRAFT_74688</name>
</gene>
<proteinExistence type="predicted"/>
<keyword evidence="1" id="KW-0472">Membrane</keyword>
<protein>
    <recommendedName>
        <fullName evidence="2">DUF6594 domain-containing protein</fullName>
    </recommendedName>
</protein>
<dbReference type="OrthoDB" id="5342093at2759"/>
<comment type="caution">
    <text evidence="3">The sequence shown here is derived from an EMBL/GenBank/DDBJ whole genome shotgun (WGS) entry which is preliminary data.</text>
</comment>
<dbReference type="AlphaFoldDB" id="A0A9P4IKV4"/>